<feature type="region of interest" description="Disordered" evidence="1">
    <location>
        <begin position="1"/>
        <end position="39"/>
    </location>
</feature>
<proteinExistence type="predicted"/>
<gene>
    <name evidence="2" type="ORF">PXEA_LOCUS21555</name>
</gene>
<sequence length="39" mass="4346">MTPQSVRPSTLGLRTQPRLAGRPMEGGAEKEGRNWPKVR</sequence>
<name>A0A3S5ANJ0_9PLAT</name>
<dbReference type="AlphaFoldDB" id="A0A3S5ANJ0"/>
<feature type="compositionally biased region" description="Basic and acidic residues" evidence="1">
    <location>
        <begin position="27"/>
        <end position="39"/>
    </location>
</feature>
<evidence type="ECO:0000313" key="3">
    <source>
        <dbReference type="Proteomes" id="UP000784294"/>
    </source>
</evidence>
<evidence type="ECO:0000256" key="1">
    <source>
        <dbReference type="SAM" id="MobiDB-lite"/>
    </source>
</evidence>
<dbReference type="EMBL" id="CAAALY010092430">
    <property type="protein sequence ID" value="VEL28115.1"/>
    <property type="molecule type" value="Genomic_DNA"/>
</dbReference>
<keyword evidence="3" id="KW-1185">Reference proteome</keyword>
<dbReference type="Proteomes" id="UP000784294">
    <property type="component" value="Unassembled WGS sequence"/>
</dbReference>
<accession>A0A3S5ANJ0</accession>
<evidence type="ECO:0000313" key="2">
    <source>
        <dbReference type="EMBL" id="VEL28115.1"/>
    </source>
</evidence>
<organism evidence="2 3">
    <name type="scientific">Protopolystoma xenopodis</name>
    <dbReference type="NCBI Taxonomy" id="117903"/>
    <lineage>
        <taxon>Eukaryota</taxon>
        <taxon>Metazoa</taxon>
        <taxon>Spiralia</taxon>
        <taxon>Lophotrochozoa</taxon>
        <taxon>Platyhelminthes</taxon>
        <taxon>Monogenea</taxon>
        <taxon>Polyopisthocotylea</taxon>
        <taxon>Polystomatidea</taxon>
        <taxon>Polystomatidae</taxon>
        <taxon>Protopolystoma</taxon>
    </lineage>
</organism>
<reference evidence="2" key="1">
    <citation type="submission" date="2018-11" db="EMBL/GenBank/DDBJ databases">
        <authorList>
            <consortium name="Pathogen Informatics"/>
        </authorList>
    </citation>
    <scope>NUCLEOTIDE SEQUENCE</scope>
</reference>
<protein>
    <submittedName>
        <fullName evidence="2">Uncharacterized protein</fullName>
    </submittedName>
</protein>
<comment type="caution">
    <text evidence="2">The sequence shown here is derived from an EMBL/GenBank/DDBJ whole genome shotgun (WGS) entry which is preliminary data.</text>
</comment>